<dbReference type="PROSITE" id="PS50109">
    <property type="entry name" value="HIS_KIN"/>
    <property type="match status" value="1"/>
</dbReference>
<gene>
    <name evidence="13" type="ORF">MNBD_GAMMA08-1912</name>
</gene>
<dbReference type="InterPro" id="IPR000014">
    <property type="entry name" value="PAS"/>
</dbReference>
<evidence type="ECO:0000259" key="11">
    <source>
        <dbReference type="PROSITE" id="PS50112"/>
    </source>
</evidence>
<dbReference type="InterPro" id="IPR004358">
    <property type="entry name" value="Sig_transdc_His_kin-like_C"/>
</dbReference>
<dbReference type="InterPro" id="IPR036097">
    <property type="entry name" value="HisK_dim/P_sf"/>
</dbReference>
<dbReference type="NCBIfam" id="TIGR00229">
    <property type="entry name" value="sensory_box"/>
    <property type="match status" value="1"/>
</dbReference>
<dbReference type="PRINTS" id="PR00344">
    <property type="entry name" value="BCTRLSENSOR"/>
</dbReference>
<dbReference type="PANTHER" id="PTHR43065:SF10">
    <property type="entry name" value="PEROXIDE STRESS-ACTIVATED HISTIDINE KINASE MAK3"/>
    <property type="match status" value="1"/>
</dbReference>
<dbReference type="GO" id="GO:0000155">
    <property type="term" value="F:phosphorelay sensor kinase activity"/>
    <property type="evidence" value="ECO:0007669"/>
    <property type="project" value="InterPro"/>
</dbReference>
<evidence type="ECO:0000256" key="9">
    <source>
        <dbReference type="SAM" id="Phobius"/>
    </source>
</evidence>
<feature type="domain" description="HAMP" evidence="12">
    <location>
        <begin position="359"/>
        <end position="411"/>
    </location>
</feature>
<dbReference type="Pfam" id="PF02518">
    <property type="entry name" value="HATPase_c"/>
    <property type="match status" value="1"/>
</dbReference>
<dbReference type="PANTHER" id="PTHR43065">
    <property type="entry name" value="SENSOR HISTIDINE KINASE"/>
    <property type="match status" value="1"/>
</dbReference>
<dbReference type="InterPro" id="IPR035965">
    <property type="entry name" value="PAS-like_dom_sf"/>
</dbReference>
<dbReference type="InterPro" id="IPR003660">
    <property type="entry name" value="HAMP_dom"/>
</dbReference>
<dbReference type="PROSITE" id="PS50112">
    <property type="entry name" value="PAS"/>
    <property type="match status" value="1"/>
</dbReference>
<dbReference type="GO" id="GO:0005524">
    <property type="term" value="F:ATP binding"/>
    <property type="evidence" value="ECO:0007669"/>
    <property type="project" value="UniProtKB-KW"/>
</dbReference>
<dbReference type="EMBL" id="UOFH01000124">
    <property type="protein sequence ID" value="VAW60102.1"/>
    <property type="molecule type" value="Genomic_DNA"/>
</dbReference>
<proteinExistence type="predicted"/>
<evidence type="ECO:0000256" key="2">
    <source>
        <dbReference type="ARBA" id="ARBA00012438"/>
    </source>
</evidence>
<sequence>MIRYLSLKPLVPKSLIGRYTLVSSILFFILIFIAVIGWHTAQQGVKKHHKHMSVLGDLENSIRDYSVKYQAVKYAALEFIIQPDAKHYDLYKNKIILFRQSFTTLEDAYQTHSGETITQQFSQLKFANNSLHIELLKIISVRQDAEQTFPFTTSMLNLANDNSEILALMDRVIASDIYQDEKLPEDFKLVFTDTQYTFARLMADYRLLVSVRFGIFTGDWQQAYTHRVNNIGIIVNKIEENLKLLQEIQLKVELPFVVSHDMKLFYDMTNDSISSYQNAIALLSAPNWRQDLVFLRDKLQPAFNELDKSLQILHLKEEAIWAESMGELTDVANDLSDSLWFLLIICSALVVLGYFMFSKTILNPINHVAQALKNEAMGNAIEFKSYSSAAEIQNLTGAFNEMRRQVNSRQKRLVNILDNAAEAIITIDSSGLIETFNAAAESLFNYQASEVLGKNVIMLIAEDDRIYYQALFHKYKDTDNFSFQPTSEYGYEIEVLCKYNVLLPVSVKVSRTIIDGNVLYTGLVIDISERLASELERQQHQSEMAHIGRLSIMGEMAAGIAHEINQPLAAMSLYLQGSLRCCDPDADSCKDVIKAVKSAIGQVDRASEIVRKMRGFAHRETFKQQLVDINELIRKSVELVLIGQTNISPQPKLRLSETPIMVKVDALQIEQVLVNLIKNAFDAQLELESSQRSLKITSEVNEKGFAQVKVIDEGEGVCAENVDKIFNTYFTTKGDGLGMGLSICRSIIEEHNGVLWYAPGEEKGSQFCFIIPVENAKA</sequence>
<dbReference type="Gene3D" id="3.30.450.20">
    <property type="entry name" value="PAS domain"/>
    <property type="match status" value="1"/>
</dbReference>
<dbReference type="InterPro" id="IPR005467">
    <property type="entry name" value="His_kinase_dom"/>
</dbReference>
<keyword evidence="6" id="KW-0418">Kinase</keyword>
<evidence type="ECO:0000256" key="8">
    <source>
        <dbReference type="ARBA" id="ARBA00023012"/>
    </source>
</evidence>
<comment type="catalytic activity">
    <reaction evidence="1">
        <text>ATP + protein L-histidine = ADP + protein N-phospho-L-histidine.</text>
        <dbReference type="EC" id="2.7.13.3"/>
    </reaction>
</comment>
<dbReference type="Gene3D" id="6.10.340.10">
    <property type="match status" value="1"/>
</dbReference>
<feature type="domain" description="Histidine kinase" evidence="10">
    <location>
        <begin position="559"/>
        <end position="775"/>
    </location>
</feature>
<organism evidence="13">
    <name type="scientific">hydrothermal vent metagenome</name>
    <dbReference type="NCBI Taxonomy" id="652676"/>
    <lineage>
        <taxon>unclassified sequences</taxon>
        <taxon>metagenomes</taxon>
        <taxon>ecological metagenomes</taxon>
    </lineage>
</organism>
<dbReference type="InterPro" id="IPR013767">
    <property type="entry name" value="PAS_fold"/>
</dbReference>
<dbReference type="InterPro" id="IPR003661">
    <property type="entry name" value="HisK_dim/P_dom"/>
</dbReference>
<feature type="transmembrane region" description="Helical" evidence="9">
    <location>
        <begin position="339"/>
        <end position="357"/>
    </location>
</feature>
<keyword evidence="4" id="KW-0808">Transferase</keyword>
<dbReference type="PROSITE" id="PS50885">
    <property type="entry name" value="HAMP"/>
    <property type="match status" value="1"/>
</dbReference>
<dbReference type="InterPro" id="IPR003594">
    <property type="entry name" value="HATPase_dom"/>
</dbReference>
<dbReference type="GO" id="GO:0006355">
    <property type="term" value="P:regulation of DNA-templated transcription"/>
    <property type="evidence" value="ECO:0007669"/>
    <property type="project" value="InterPro"/>
</dbReference>
<dbReference type="AlphaFoldDB" id="A0A3B0X9F8"/>
<dbReference type="Gene3D" id="3.30.565.10">
    <property type="entry name" value="Histidine kinase-like ATPase, C-terminal domain"/>
    <property type="match status" value="1"/>
</dbReference>
<dbReference type="SUPFAM" id="SSF47384">
    <property type="entry name" value="Homodimeric domain of signal transducing histidine kinase"/>
    <property type="match status" value="1"/>
</dbReference>
<feature type="domain" description="PAS" evidence="11">
    <location>
        <begin position="409"/>
        <end position="479"/>
    </location>
</feature>
<evidence type="ECO:0000259" key="12">
    <source>
        <dbReference type="PROSITE" id="PS50885"/>
    </source>
</evidence>
<accession>A0A3B0X9F8</accession>
<dbReference type="Pfam" id="PF00512">
    <property type="entry name" value="HisKA"/>
    <property type="match status" value="1"/>
</dbReference>
<dbReference type="GO" id="GO:0016020">
    <property type="term" value="C:membrane"/>
    <property type="evidence" value="ECO:0007669"/>
    <property type="project" value="InterPro"/>
</dbReference>
<dbReference type="SMART" id="SM00387">
    <property type="entry name" value="HATPase_c"/>
    <property type="match status" value="1"/>
</dbReference>
<feature type="transmembrane region" description="Helical" evidence="9">
    <location>
        <begin position="21"/>
        <end position="41"/>
    </location>
</feature>
<evidence type="ECO:0000259" key="10">
    <source>
        <dbReference type="PROSITE" id="PS50109"/>
    </source>
</evidence>
<keyword evidence="7" id="KW-0067">ATP-binding</keyword>
<evidence type="ECO:0000256" key="6">
    <source>
        <dbReference type="ARBA" id="ARBA00022777"/>
    </source>
</evidence>
<keyword evidence="9" id="KW-1133">Transmembrane helix</keyword>
<keyword evidence="3" id="KW-0597">Phosphoprotein</keyword>
<dbReference type="CDD" id="cd00130">
    <property type="entry name" value="PAS"/>
    <property type="match status" value="1"/>
</dbReference>
<keyword evidence="9" id="KW-0472">Membrane</keyword>
<protein>
    <recommendedName>
        <fullName evidence="2">histidine kinase</fullName>
        <ecNumber evidence="2">2.7.13.3</ecNumber>
    </recommendedName>
</protein>
<evidence type="ECO:0000256" key="7">
    <source>
        <dbReference type="ARBA" id="ARBA00022840"/>
    </source>
</evidence>
<dbReference type="CDD" id="cd00082">
    <property type="entry name" value="HisKA"/>
    <property type="match status" value="1"/>
</dbReference>
<dbReference type="SUPFAM" id="SSF55785">
    <property type="entry name" value="PYP-like sensor domain (PAS domain)"/>
    <property type="match status" value="1"/>
</dbReference>
<evidence type="ECO:0000256" key="1">
    <source>
        <dbReference type="ARBA" id="ARBA00000085"/>
    </source>
</evidence>
<dbReference type="Pfam" id="PF00989">
    <property type="entry name" value="PAS"/>
    <property type="match status" value="1"/>
</dbReference>
<dbReference type="EC" id="2.7.13.3" evidence="2"/>
<dbReference type="InterPro" id="IPR036890">
    <property type="entry name" value="HATPase_C_sf"/>
</dbReference>
<name>A0A3B0X9F8_9ZZZZ</name>
<keyword evidence="8" id="KW-0902">Two-component regulatory system</keyword>
<evidence type="ECO:0000313" key="13">
    <source>
        <dbReference type="EMBL" id="VAW60102.1"/>
    </source>
</evidence>
<evidence type="ECO:0000256" key="3">
    <source>
        <dbReference type="ARBA" id="ARBA00022553"/>
    </source>
</evidence>
<keyword evidence="5" id="KW-0547">Nucleotide-binding</keyword>
<evidence type="ECO:0000256" key="5">
    <source>
        <dbReference type="ARBA" id="ARBA00022741"/>
    </source>
</evidence>
<keyword evidence="9" id="KW-0812">Transmembrane</keyword>
<dbReference type="Gene3D" id="1.10.287.130">
    <property type="match status" value="1"/>
</dbReference>
<reference evidence="13" key="1">
    <citation type="submission" date="2018-06" db="EMBL/GenBank/DDBJ databases">
        <authorList>
            <person name="Zhirakovskaya E."/>
        </authorList>
    </citation>
    <scope>NUCLEOTIDE SEQUENCE</scope>
</reference>
<dbReference type="SMART" id="SM00388">
    <property type="entry name" value="HisKA"/>
    <property type="match status" value="1"/>
</dbReference>
<dbReference type="SMART" id="SM00091">
    <property type="entry name" value="PAS"/>
    <property type="match status" value="1"/>
</dbReference>
<evidence type="ECO:0000256" key="4">
    <source>
        <dbReference type="ARBA" id="ARBA00022679"/>
    </source>
</evidence>
<dbReference type="SUPFAM" id="SSF55874">
    <property type="entry name" value="ATPase domain of HSP90 chaperone/DNA topoisomerase II/histidine kinase"/>
    <property type="match status" value="1"/>
</dbReference>